<evidence type="ECO:0000256" key="2">
    <source>
        <dbReference type="SAM" id="SignalP"/>
    </source>
</evidence>
<dbReference type="Gene3D" id="2.60.40.10">
    <property type="entry name" value="Immunoglobulins"/>
    <property type="match status" value="1"/>
</dbReference>
<dbReference type="SUPFAM" id="SSF49265">
    <property type="entry name" value="Fibronectin type III"/>
    <property type="match status" value="2"/>
</dbReference>
<protein>
    <recommendedName>
        <fullName evidence="3">Fibronectin type-III domain-containing protein</fullName>
    </recommendedName>
</protein>
<keyword evidence="1" id="KW-1133">Transmembrane helix</keyword>
<feature type="transmembrane region" description="Helical" evidence="1">
    <location>
        <begin position="981"/>
        <end position="1003"/>
    </location>
</feature>
<dbReference type="Proteomes" id="UP001458880">
    <property type="component" value="Unassembled WGS sequence"/>
</dbReference>
<evidence type="ECO:0000259" key="3">
    <source>
        <dbReference type="PROSITE" id="PS50853"/>
    </source>
</evidence>
<name>A0AAW1LKG1_POPJA</name>
<organism evidence="4 5">
    <name type="scientific">Popillia japonica</name>
    <name type="common">Japanese beetle</name>
    <dbReference type="NCBI Taxonomy" id="7064"/>
    <lineage>
        <taxon>Eukaryota</taxon>
        <taxon>Metazoa</taxon>
        <taxon>Ecdysozoa</taxon>
        <taxon>Arthropoda</taxon>
        <taxon>Hexapoda</taxon>
        <taxon>Insecta</taxon>
        <taxon>Pterygota</taxon>
        <taxon>Neoptera</taxon>
        <taxon>Endopterygota</taxon>
        <taxon>Coleoptera</taxon>
        <taxon>Polyphaga</taxon>
        <taxon>Scarabaeiformia</taxon>
        <taxon>Scarabaeidae</taxon>
        <taxon>Rutelinae</taxon>
        <taxon>Popillia</taxon>
    </lineage>
</organism>
<dbReference type="AlphaFoldDB" id="A0AAW1LKG1"/>
<dbReference type="InterPro" id="IPR013783">
    <property type="entry name" value="Ig-like_fold"/>
</dbReference>
<keyword evidence="1" id="KW-0472">Membrane</keyword>
<evidence type="ECO:0000313" key="5">
    <source>
        <dbReference type="Proteomes" id="UP001458880"/>
    </source>
</evidence>
<dbReference type="Pfam" id="PF12248">
    <property type="entry name" value="Methyltransf_FA"/>
    <property type="match status" value="1"/>
</dbReference>
<keyword evidence="2" id="KW-0732">Signal</keyword>
<sequence>MNRLIREKRTKVLVFVILLFAVNGVYSAVNSKFPNLLHLATNNGNEEVCVAFDEDAYSAVEWYYPIPEDETQLPKTDASYLPLPSTEYGCNFEEGRQCNKIWDLKNWTISIFTANNYIPIFDTRWDGFKIYVITNKTKINDNGFVIPEDANIGLSIRSAGSVDILLCKGFDPKSYPCYTITLGGNNHTEISIKKQGVKEKLSTYSNDFPILAEHEWKNFGLLVSKTGQIHLNEANTGNSYINVTDPKPFETLFLFMNSTSPSLWKIHKNQFLYTNTSQVVPFGPLLNVSSSTLCLSMYLMMCRNCSFYIYKDIDNDKEIVFEEHGANNSTLPTEWKHVKIIVENFTENAVQLYVKTKSNATDRFWAIDDVRTCHKNEFKINRLTKSDFAKTIDFVKAPYSCHTLNFPEWRPKRKLLPPPGLPMVFNVPSTTSITSHWTPLSQPYILKYEGSDLCSKDTTPRLSNQERLKSNGWVIIKPNEDILVIDKLIPFTSYAVKFIDPIYKMNKTYTVSTLPTDKPKMTEIPKFTIQPSSTEVSVSIPARLCNVSFGPLIYGIEIIGQIRRQIEIEHRNIKFENLEPFTNYTLSVQAARTNKKLNDSTARITTYYNFTTEPAVAAQMEFVELYEIGQTFASFRYKLPKQPRGKPISVQIMACATYVKECPPKVTTITQCKLWKDFYCVTIDNLVKQLYYTFKLSIRNNNTNSFGGEKVIIKQTVDQEPGIPTNLSYTVINCSNISETCNLNISWTHPYNQTGVIKLFEIFLLDSEPSFMEKAFIESRNYLSTYSYLIPFVPYAASYNLSIRACNDVHKGKFASISVKIDHIGQHINQTPEVIRTTDKSVTFQLPKSDYRLNSSTVTIIVQQDDNKVLNISPNLTLQTEDSLCLHKGTSWIAGEWQMLRTETTNITVGDNSSMFVTLANVTVANKPLFMNTYYCINFVIENIYRDIKHFRIYHKDRIFLKEAIHPIEPMPQVNTSNTSVIVVTVLGIVVFALIVVAAIFYFRRKQGRRRTHSDGEHIYEAMPDEECNNTYNVVYNAVYDKLTHD</sequence>
<reference evidence="4 5" key="1">
    <citation type="journal article" date="2024" name="BMC Genomics">
        <title>De novo assembly and annotation of Popillia japonica's genome with initial clues to its potential as an invasive pest.</title>
        <authorList>
            <person name="Cucini C."/>
            <person name="Boschi S."/>
            <person name="Funari R."/>
            <person name="Cardaioli E."/>
            <person name="Iannotti N."/>
            <person name="Marturano G."/>
            <person name="Paoli F."/>
            <person name="Bruttini M."/>
            <person name="Carapelli A."/>
            <person name="Frati F."/>
            <person name="Nardi F."/>
        </authorList>
    </citation>
    <scope>NUCLEOTIDE SEQUENCE [LARGE SCALE GENOMIC DNA]</scope>
    <source>
        <strain evidence="4">DMR45628</strain>
    </source>
</reference>
<dbReference type="PROSITE" id="PS50853">
    <property type="entry name" value="FN3"/>
    <property type="match status" value="1"/>
</dbReference>
<feature type="signal peptide" evidence="2">
    <location>
        <begin position="1"/>
        <end position="27"/>
    </location>
</feature>
<dbReference type="EMBL" id="JASPKY010000112">
    <property type="protein sequence ID" value="KAK9736556.1"/>
    <property type="molecule type" value="Genomic_DNA"/>
</dbReference>
<dbReference type="CDD" id="cd00063">
    <property type="entry name" value="FN3"/>
    <property type="match status" value="1"/>
</dbReference>
<proteinExistence type="predicted"/>
<gene>
    <name evidence="4" type="ORF">QE152_g12414</name>
</gene>
<evidence type="ECO:0000313" key="4">
    <source>
        <dbReference type="EMBL" id="KAK9736556.1"/>
    </source>
</evidence>
<accession>A0AAW1LKG1</accession>
<dbReference type="InterPro" id="IPR022041">
    <property type="entry name" value="Methyltransf_FA"/>
</dbReference>
<feature type="chain" id="PRO_5043990848" description="Fibronectin type-III domain-containing protein" evidence="2">
    <location>
        <begin position="28"/>
        <end position="1046"/>
    </location>
</feature>
<keyword evidence="5" id="KW-1185">Reference proteome</keyword>
<comment type="caution">
    <text evidence="4">The sequence shown here is derived from an EMBL/GenBank/DDBJ whole genome shotgun (WGS) entry which is preliminary data.</text>
</comment>
<feature type="domain" description="Fibronectin type-III" evidence="3">
    <location>
        <begin position="723"/>
        <end position="827"/>
    </location>
</feature>
<dbReference type="InterPro" id="IPR036116">
    <property type="entry name" value="FN3_sf"/>
</dbReference>
<dbReference type="CDD" id="cd12087">
    <property type="entry name" value="TM_EGFR-like"/>
    <property type="match status" value="1"/>
</dbReference>
<keyword evidence="1" id="KW-0812">Transmembrane</keyword>
<dbReference type="InterPro" id="IPR003961">
    <property type="entry name" value="FN3_dom"/>
</dbReference>
<evidence type="ECO:0000256" key="1">
    <source>
        <dbReference type="SAM" id="Phobius"/>
    </source>
</evidence>